<dbReference type="PROSITE" id="PS51232">
    <property type="entry name" value="GBD_FH3"/>
    <property type="match status" value="1"/>
</dbReference>
<dbReference type="Pfam" id="PF06371">
    <property type="entry name" value="Drf_GBD"/>
    <property type="match status" value="1"/>
</dbReference>
<evidence type="ECO:0000256" key="5">
    <source>
        <dbReference type="SAM" id="Coils"/>
    </source>
</evidence>
<dbReference type="VEuPathDB" id="VectorBase:ACON2_032198"/>
<dbReference type="SMART" id="SM01139">
    <property type="entry name" value="Drf_FH3"/>
    <property type="match status" value="1"/>
</dbReference>
<dbReference type="InterPro" id="IPR051412">
    <property type="entry name" value="Formin_Homology_Diaphanous_sf"/>
</dbReference>
<feature type="coiled-coil region" evidence="5">
    <location>
        <begin position="480"/>
        <end position="514"/>
    </location>
</feature>
<name>A0A8W7PJ78_ANOCL</name>
<dbReference type="SUPFAM" id="SSF101447">
    <property type="entry name" value="Formin homology 2 domain (FH2 domain)"/>
    <property type="match status" value="1"/>
</dbReference>
<sequence length="784" mass="88809">MSKHDRVKSGGFLDTLLGRPHKKLGRHGGSGVYGNGPSSAGGNGTGGYGSYGSLNGGRPLSGPDADLASLIEPNETHRLSEAEVNKLFLEILEDMNIPKDKRDPLLGKPLEEKRKMIDMHVKGKISSEHRANSRFEKPSDYVQYLHEGDYLNRTNKLLACLESLRVALTSNPISWIKDFGEDGINEIVSLLRYCKTVPRRMHKIEYECLRCLKAILNNSWGLNVILTPDQHAVVLLLAQCIDTTQPHTMCEAIKLLSALTLLKDRNGYEKVLRAITNVSSMRKPGAERFRPIVEGLLMDNDRNYELTCSTMIFINCIINTPTDINFRLHLRCEIMRAGLYERIDQLSEMVDKCGNENLVNHIKIFNSYREEDFEEFSNRFDNVRLELDDMNDCFELLKNLVADTASEPYFLSILQHLLFIRDDHQYRPAYFKLIEECVSQIVLHKSGYDPNFDSRDFHIDTSTLLDDMAEKTKQIESKKSEDFEKRMTELQTAKQEAEARVAALEDRLKEIEATGVVVSPKGKSKLPQITIPPPPPGLLPGGGPPPPPPCPGAVPALTFYEDLSHVDKASRVSLDTIQKTMRQMNNALKNLESDLNNNKVPQSEDDRFLEVMGQFAVECRAQVEVLGRMLAQMESLFGSLSEYYCFDPAKYTMEEFFTDIKTFKDAFVQAHADNCRLREEEEKKRRAQEAKERSQRELLERQQQRKVDLINIDAAQTQEGVMDSLLEALQTGSAFGNREQRRRRGPRPAGAERRAQLNRSRSRTGITASAFSSREMLSELLGPA</sequence>
<dbReference type="InterPro" id="IPR014767">
    <property type="entry name" value="DAD_dom"/>
</dbReference>
<dbReference type="PANTHER" id="PTHR45691:SF6">
    <property type="entry name" value="PROTEIN DIAPHANOUS"/>
    <property type="match status" value="1"/>
</dbReference>
<feature type="compositionally biased region" description="Polar residues" evidence="6">
    <location>
        <begin position="757"/>
        <end position="772"/>
    </location>
</feature>
<dbReference type="EnsemblMetazoa" id="ACOM032661-RA">
    <property type="protein sequence ID" value="ACOM032661-PA.1"/>
    <property type="gene ID" value="ACOM032661"/>
</dbReference>
<dbReference type="InterPro" id="IPR044933">
    <property type="entry name" value="DIA_GBD_sf"/>
</dbReference>
<dbReference type="InterPro" id="IPR014768">
    <property type="entry name" value="GBD/FH3_dom"/>
</dbReference>
<accession>A0A8W7PJ78</accession>
<dbReference type="Proteomes" id="UP000075882">
    <property type="component" value="Unassembled WGS sequence"/>
</dbReference>
<reference evidence="9" key="1">
    <citation type="submission" date="2022-08" db="UniProtKB">
        <authorList>
            <consortium name="EnsemblMetazoa"/>
        </authorList>
    </citation>
    <scope>IDENTIFICATION</scope>
</reference>
<dbReference type="PANTHER" id="PTHR45691">
    <property type="entry name" value="PROTEIN DIAPHANOUS"/>
    <property type="match status" value="1"/>
</dbReference>
<dbReference type="InterPro" id="IPR010473">
    <property type="entry name" value="GTPase-bd"/>
</dbReference>
<keyword evidence="3" id="KW-0963">Cytoplasm</keyword>
<dbReference type="InterPro" id="IPR016024">
    <property type="entry name" value="ARM-type_fold"/>
</dbReference>
<dbReference type="InterPro" id="IPR042201">
    <property type="entry name" value="FH2_Formin_sf"/>
</dbReference>
<dbReference type="InterPro" id="IPR011989">
    <property type="entry name" value="ARM-like"/>
</dbReference>
<dbReference type="GO" id="GO:0005884">
    <property type="term" value="C:actin filament"/>
    <property type="evidence" value="ECO:0007669"/>
    <property type="project" value="TreeGrafter"/>
</dbReference>
<feature type="domain" description="DAD" evidence="7">
    <location>
        <begin position="715"/>
        <end position="745"/>
    </location>
</feature>
<dbReference type="GO" id="GO:0005737">
    <property type="term" value="C:cytoplasm"/>
    <property type="evidence" value="ECO:0007669"/>
    <property type="project" value="UniProtKB-SubCell"/>
</dbReference>
<dbReference type="Gene3D" id="1.10.20.40">
    <property type="entry name" value="Formin, diaphanous GTPase-binding domain"/>
    <property type="match status" value="1"/>
</dbReference>
<dbReference type="Pfam" id="PF06345">
    <property type="entry name" value="Drf_DAD"/>
    <property type="match status" value="1"/>
</dbReference>
<dbReference type="InterPro" id="IPR010472">
    <property type="entry name" value="FH3_dom"/>
</dbReference>
<dbReference type="Pfam" id="PF06367">
    <property type="entry name" value="Drf_FH3"/>
    <property type="match status" value="1"/>
</dbReference>
<feature type="region of interest" description="Disordered" evidence="6">
    <location>
        <begin position="678"/>
        <end position="699"/>
    </location>
</feature>
<dbReference type="Gene3D" id="1.20.58.2220">
    <property type="entry name" value="Formin, FH2 domain"/>
    <property type="match status" value="1"/>
</dbReference>
<feature type="region of interest" description="Disordered" evidence="6">
    <location>
        <begin position="732"/>
        <end position="784"/>
    </location>
</feature>
<evidence type="ECO:0000256" key="2">
    <source>
        <dbReference type="ARBA" id="ARBA00008214"/>
    </source>
</evidence>
<dbReference type="Pfam" id="PF02181">
    <property type="entry name" value="FH2"/>
    <property type="match status" value="1"/>
</dbReference>
<protein>
    <recommendedName>
        <fullName evidence="10">GBD/FH3 domain-containing protein</fullName>
    </recommendedName>
</protein>
<evidence type="ECO:0008006" key="10">
    <source>
        <dbReference type="Google" id="ProtNLM"/>
    </source>
</evidence>
<dbReference type="SUPFAM" id="SSF48371">
    <property type="entry name" value="ARM repeat"/>
    <property type="match status" value="1"/>
</dbReference>
<keyword evidence="4 5" id="KW-0175">Coiled coil</keyword>
<organism evidence="9">
    <name type="scientific">Anopheles coluzzii</name>
    <name type="common">African malaria mosquito</name>
    <dbReference type="NCBI Taxonomy" id="1518534"/>
    <lineage>
        <taxon>Eukaryota</taxon>
        <taxon>Metazoa</taxon>
        <taxon>Ecdysozoa</taxon>
        <taxon>Arthropoda</taxon>
        <taxon>Hexapoda</taxon>
        <taxon>Insecta</taxon>
        <taxon>Pterygota</taxon>
        <taxon>Neoptera</taxon>
        <taxon>Endopterygota</taxon>
        <taxon>Diptera</taxon>
        <taxon>Nematocera</taxon>
        <taxon>Culicoidea</taxon>
        <taxon>Culicidae</taxon>
        <taxon>Anophelinae</taxon>
        <taxon>Anopheles</taxon>
    </lineage>
</organism>
<evidence type="ECO:0000256" key="4">
    <source>
        <dbReference type="ARBA" id="ARBA00023054"/>
    </source>
</evidence>
<feature type="compositionally biased region" description="Gly residues" evidence="6">
    <location>
        <begin position="27"/>
        <end position="38"/>
    </location>
</feature>
<dbReference type="Gene3D" id="1.10.238.150">
    <property type="entry name" value="Formin, FH3 diaphanous domain"/>
    <property type="match status" value="1"/>
</dbReference>
<dbReference type="GO" id="GO:0003779">
    <property type="term" value="F:actin binding"/>
    <property type="evidence" value="ECO:0007669"/>
    <property type="project" value="InterPro"/>
</dbReference>
<dbReference type="Gene3D" id="1.25.10.10">
    <property type="entry name" value="Leucine-rich Repeat Variant"/>
    <property type="match status" value="1"/>
</dbReference>
<proteinExistence type="inferred from homology"/>
<evidence type="ECO:0000313" key="9">
    <source>
        <dbReference type="EnsemblMetazoa" id="ACOM032661-PA.1"/>
    </source>
</evidence>
<dbReference type="GO" id="GO:0030041">
    <property type="term" value="P:actin filament polymerization"/>
    <property type="evidence" value="ECO:0007669"/>
    <property type="project" value="TreeGrafter"/>
</dbReference>
<evidence type="ECO:0000256" key="6">
    <source>
        <dbReference type="SAM" id="MobiDB-lite"/>
    </source>
</evidence>
<dbReference type="SMART" id="SM01140">
    <property type="entry name" value="Drf_GBD"/>
    <property type="match status" value="1"/>
</dbReference>
<dbReference type="GO" id="GO:0031267">
    <property type="term" value="F:small GTPase binding"/>
    <property type="evidence" value="ECO:0007669"/>
    <property type="project" value="InterPro"/>
</dbReference>
<comment type="similarity">
    <text evidence="2">Belongs to the formin homology family. Diaphanous subfamily.</text>
</comment>
<dbReference type="PROSITE" id="PS51231">
    <property type="entry name" value="DAD"/>
    <property type="match status" value="1"/>
</dbReference>
<dbReference type="SMART" id="SM00498">
    <property type="entry name" value="FH2"/>
    <property type="match status" value="1"/>
</dbReference>
<comment type="subcellular location">
    <subcellularLocation>
        <location evidence="1">Cytoplasm</location>
    </subcellularLocation>
</comment>
<dbReference type="InterPro" id="IPR015425">
    <property type="entry name" value="FH2_Formin"/>
</dbReference>
<dbReference type="AlphaFoldDB" id="A0A8W7PJ78"/>
<evidence type="ECO:0000259" key="8">
    <source>
        <dbReference type="PROSITE" id="PS51232"/>
    </source>
</evidence>
<feature type="domain" description="GBD/FH3" evidence="8">
    <location>
        <begin position="76"/>
        <end position="449"/>
    </location>
</feature>
<evidence type="ECO:0000256" key="1">
    <source>
        <dbReference type="ARBA" id="ARBA00004496"/>
    </source>
</evidence>
<evidence type="ECO:0000256" key="3">
    <source>
        <dbReference type="ARBA" id="ARBA00022490"/>
    </source>
</evidence>
<evidence type="ECO:0000259" key="7">
    <source>
        <dbReference type="PROSITE" id="PS51231"/>
    </source>
</evidence>
<feature type="region of interest" description="Disordered" evidence="6">
    <location>
        <begin position="1"/>
        <end position="38"/>
    </location>
</feature>
<dbReference type="InterPro" id="IPR010465">
    <property type="entry name" value="Drf_DAD"/>
</dbReference>